<comment type="caution">
    <text evidence="1">The sequence shown here is derived from an EMBL/GenBank/DDBJ whole genome shotgun (WGS) entry which is preliminary data.</text>
</comment>
<name>A0AA36JG01_9DINO</name>
<dbReference type="Proteomes" id="UP001178507">
    <property type="component" value="Unassembled WGS sequence"/>
</dbReference>
<evidence type="ECO:0000313" key="1">
    <source>
        <dbReference type="EMBL" id="CAJ1404379.1"/>
    </source>
</evidence>
<accession>A0AA36JG01</accession>
<organism evidence="1 2">
    <name type="scientific">Effrenium voratum</name>
    <dbReference type="NCBI Taxonomy" id="2562239"/>
    <lineage>
        <taxon>Eukaryota</taxon>
        <taxon>Sar</taxon>
        <taxon>Alveolata</taxon>
        <taxon>Dinophyceae</taxon>
        <taxon>Suessiales</taxon>
        <taxon>Symbiodiniaceae</taxon>
        <taxon>Effrenium</taxon>
    </lineage>
</organism>
<evidence type="ECO:0000313" key="2">
    <source>
        <dbReference type="Proteomes" id="UP001178507"/>
    </source>
</evidence>
<proteinExistence type="predicted"/>
<sequence>MLVDSPCTRTRAEASRGADLEVCGVSSGTRAGKPRGACCLLPALAGSQHAGLCALEAGRLVEWQNCASEALSDPWQGCVPSFIRLEHVSTAVLARCRVRARSRALGLSSQDAGCALEAGHLVEWQISNTAALAWCPKWEATVITAQLRMEHGSMCMAHRCYLSEFRKF</sequence>
<dbReference type="AlphaFoldDB" id="A0AA36JG01"/>
<keyword evidence="2" id="KW-1185">Reference proteome</keyword>
<gene>
    <name evidence="1" type="ORF">EVOR1521_LOCUS26832</name>
</gene>
<reference evidence="1" key="1">
    <citation type="submission" date="2023-08" db="EMBL/GenBank/DDBJ databases">
        <authorList>
            <person name="Chen Y."/>
            <person name="Shah S."/>
            <person name="Dougan E. K."/>
            <person name="Thang M."/>
            <person name="Chan C."/>
        </authorList>
    </citation>
    <scope>NUCLEOTIDE SEQUENCE</scope>
</reference>
<protein>
    <submittedName>
        <fullName evidence="1">Uncharacterized protein</fullName>
    </submittedName>
</protein>
<dbReference type="EMBL" id="CAUJNA010003538">
    <property type="protein sequence ID" value="CAJ1404379.1"/>
    <property type="molecule type" value="Genomic_DNA"/>
</dbReference>